<evidence type="ECO:0000256" key="9">
    <source>
        <dbReference type="ARBA" id="ARBA00023004"/>
    </source>
</evidence>
<reference evidence="19" key="1">
    <citation type="submission" date="2009-12" db="EMBL/GenBank/DDBJ databases">
        <title>Complete sequence of Treponema primitia strain ZAS-2.</title>
        <authorList>
            <person name="Tetu S.G."/>
            <person name="Matson E."/>
            <person name="Ren Q."/>
            <person name="Seshadri R."/>
            <person name="Elbourne L."/>
            <person name="Hassan K.A."/>
            <person name="Durkin A."/>
            <person name="Radune D."/>
            <person name="Mohamoud Y."/>
            <person name="Shay R."/>
            <person name="Jin S."/>
            <person name="Zhang X."/>
            <person name="Lucey K."/>
            <person name="Ballor N.R."/>
            <person name="Ottesen E."/>
            <person name="Rosenthal R."/>
            <person name="Allen A."/>
            <person name="Leadbetter J.R."/>
            <person name="Paulsen I.T."/>
        </authorList>
    </citation>
    <scope>NUCLEOTIDE SEQUENCE [LARGE SCALE GENOMIC DNA]</scope>
    <source>
        <strain evidence="19">ATCC BAA-887 / DSM 12427 / ZAS-2</strain>
    </source>
</reference>
<dbReference type="PANTHER" id="PTHR11615">
    <property type="entry name" value="NITRATE, FORMATE, IRON DEHYDROGENASE"/>
    <property type="match status" value="1"/>
</dbReference>
<evidence type="ECO:0000256" key="1">
    <source>
        <dbReference type="ARBA" id="ARBA00001966"/>
    </source>
</evidence>
<dbReference type="CDD" id="cd00207">
    <property type="entry name" value="fer2"/>
    <property type="match status" value="1"/>
</dbReference>
<dbReference type="GO" id="GO:0051537">
    <property type="term" value="F:2 iron, 2 sulfur cluster binding"/>
    <property type="evidence" value="ECO:0007669"/>
    <property type="project" value="UniProtKB-KW"/>
</dbReference>
<evidence type="ECO:0000259" key="16">
    <source>
        <dbReference type="PROSITE" id="PS51839"/>
    </source>
</evidence>
<dbReference type="NCBIfam" id="TIGR02512">
    <property type="entry name" value="FeFe_hydrog_A"/>
    <property type="match status" value="1"/>
</dbReference>
<dbReference type="AlphaFoldDB" id="F5YKB5"/>
<comment type="subcellular location">
    <subcellularLocation>
        <location evidence="2">Membrane</location>
    </subcellularLocation>
</comment>
<dbReference type="InterPro" id="IPR036010">
    <property type="entry name" value="2Fe-2S_ferredoxin-like_sf"/>
</dbReference>
<reference evidence="18" key="4">
    <citation type="journal article" date="2012" name="Microb. Ecol.">
        <title>Genomic analysis reveals multiple [FeFe] hydrogenases and hydrogen sensors encoded by treponemes from the H(2)-rich termite gut.</title>
        <authorList>
            <person name="Ballor N.R."/>
            <person name="Paulsen I."/>
            <person name="Leadbetter J.R."/>
        </authorList>
    </citation>
    <scope>NUCLEOTIDE SEQUENCE</scope>
    <source>
        <strain evidence="18">TREPR_3300</strain>
    </source>
</reference>
<dbReference type="PROSITE" id="PS51085">
    <property type="entry name" value="2FE2S_FER_2"/>
    <property type="match status" value="1"/>
</dbReference>
<keyword evidence="7" id="KW-0677">Repeat</keyword>
<protein>
    <submittedName>
        <fullName evidence="18">HndA3</fullName>
    </submittedName>
    <submittedName>
        <fullName evidence="17">Hydrogen dehydrogenase</fullName>
    </submittedName>
</protein>
<keyword evidence="9" id="KW-0408">Iron</keyword>
<evidence type="ECO:0000259" key="15">
    <source>
        <dbReference type="PROSITE" id="PS51379"/>
    </source>
</evidence>
<proteinExistence type="inferred from homology"/>
<dbReference type="Gene3D" id="3.40.50.1780">
    <property type="match status" value="1"/>
</dbReference>
<dbReference type="Gene3D" id="3.40.950.10">
    <property type="entry name" value="Fe-only Hydrogenase (Larger Subunit), Chain L, domain 3"/>
    <property type="match status" value="1"/>
</dbReference>
<comment type="cofactor">
    <cofactor evidence="13">
        <name>[2Fe-2S] cluster</name>
        <dbReference type="ChEBI" id="CHEBI:190135"/>
    </cofactor>
</comment>
<comment type="cofactor">
    <cofactor evidence="1">
        <name>[4Fe-4S] cluster</name>
        <dbReference type="ChEBI" id="CHEBI:49883"/>
    </cofactor>
</comment>
<dbReference type="GO" id="GO:0005506">
    <property type="term" value="F:iron ion binding"/>
    <property type="evidence" value="ECO:0007669"/>
    <property type="project" value="InterPro"/>
</dbReference>
<dbReference type="KEGG" id="tpi:TREPR_3300"/>
<feature type="domain" description="2Fe-2S ferredoxin-type" evidence="14">
    <location>
        <begin position="3"/>
        <end position="85"/>
    </location>
</feature>
<dbReference type="InterPro" id="IPR017896">
    <property type="entry name" value="4Fe4S_Fe-S-bd"/>
</dbReference>
<keyword evidence="12" id="KW-0472">Membrane</keyword>
<evidence type="ECO:0000256" key="4">
    <source>
        <dbReference type="ARBA" id="ARBA00022485"/>
    </source>
</evidence>
<dbReference type="Gene3D" id="3.10.20.740">
    <property type="match status" value="1"/>
</dbReference>
<evidence type="ECO:0000313" key="17">
    <source>
        <dbReference type="EMBL" id="AEF85721.1"/>
    </source>
</evidence>
<name>F5YKB5_TREPZ</name>
<dbReference type="FunFam" id="3.30.70.20:FF:000035">
    <property type="entry name" value="Iron hydrogenase 1"/>
    <property type="match status" value="1"/>
</dbReference>
<dbReference type="eggNOG" id="COG4624">
    <property type="taxonomic scope" value="Bacteria"/>
</dbReference>
<evidence type="ECO:0000256" key="8">
    <source>
        <dbReference type="ARBA" id="ARBA00022967"/>
    </source>
</evidence>
<dbReference type="Pfam" id="PF10588">
    <property type="entry name" value="NADH-G_4Fe-4S_3"/>
    <property type="match status" value="1"/>
</dbReference>
<dbReference type="FunFam" id="3.10.20.740:FF:000004">
    <property type="entry name" value="NADH-quinone oxidoreductase"/>
    <property type="match status" value="1"/>
</dbReference>
<keyword evidence="10" id="KW-0411">Iron-sulfur</keyword>
<dbReference type="PROSITE" id="PS51839">
    <property type="entry name" value="4FE4S_HC3"/>
    <property type="match status" value="1"/>
</dbReference>
<evidence type="ECO:0000256" key="13">
    <source>
        <dbReference type="ARBA" id="ARBA00034078"/>
    </source>
</evidence>
<dbReference type="SUPFAM" id="SSF53920">
    <property type="entry name" value="Fe-only hydrogenase"/>
    <property type="match status" value="1"/>
</dbReference>
<evidence type="ECO:0000256" key="3">
    <source>
        <dbReference type="ARBA" id="ARBA00005404"/>
    </source>
</evidence>
<dbReference type="InterPro" id="IPR000283">
    <property type="entry name" value="NADH_UbQ_OxRdtase_75kDa_su_CS"/>
</dbReference>
<evidence type="ECO:0000256" key="2">
    <source>
        <dbReference type="ARBA" id="ARBA00004370"/>
    </source>
</evidence>
<evidence type="ECO:0000256" key="12">
    <source>
        <dbReference type="ARBA" id="ARBA00023136"/>
    </source>
</evidence>
<dbReference type="EMBL" id="CP001843">
    <property type="protein sequence ID" value="AEF85721.1"/>
    <property type="molecule type" value="Genomic_DNA"/>
</dbReference>
<dbReference type="InterPro" id="IPR009016">
    <property type="entry name" value="Fe_hydrogenase"/>
</dbReference>
<evidence type="ECO:0000256" key="7">
    <source>
        <dbReference type="ARBA" id="ARBA00022737"/>
    </source>
</evidence>
<organism evidence="17 19">
    <name type="scientific">Treponema primitia (strain ATCC BAA-887 / DSM 12427 / ZAS-2)</name>
    <dbReference type="NCBI Taxonomy" id="545694"/>
    <lineage>
        <taxon>Bacteria</taxon>
        <taxon>Pseudomonadati</taxon>
        <taxon>Spirochaetota</taxon>
        <taxon>Spirochaetia</taxon>
        <taxon>Spirochaetales</taxon>
        <taxon>Treponemataceae</taxon>
        <taxon>Treponema</taxon>
    </lineage>
</organism>
<feature type="domain" description="4Fe-4S ferredoxin-type" evidence="15">
    <location>
        <begin position="144"/>
        <end position="177"/>
    </location>
</feature>
<dbReference type="InterPro" id="IPR019574">
    <property type="entry name" value="NADH_UbQ_OxRdtase_Gsu_4Fe4S-bd"/>
</dbReference>
<dbReference type="SMART" id="SM00929">
    <property type="entry name" value="NADH-G_4Fe-4S_3"/>
    <property type="match status" value="1"/>
</dbReference>
<dbReference type="eggNOG" id="COG3383">
    <property type="taxonomic scope" value="Bacteria"/>
</dbReference>
<dbReference type="GO" id="GO:0008137">
    <property type="term" value="F:NADH dehydrogenase (ubiquinone) activity"/>
    <property type="evidence" value="ECO:0007669"/>
    <property type="project" value="InterPro"/>
</dbReference>
<keyword evidence="6" id="KW-0479">Metal-binding</keyword>
<dbReference type="HOGENOM" id="CLU_018240_2_1_12"/>
<dbReference type="EMBL" id="HQ020740">
    <property type="protein sequence ID" value="AEL20826.1"/>
    <property type="molecule type" value="Genomic_DNA"/>
</dbReference>
<dbReference type="OrthoDB" id="9805142at2"/>
<dbReference type="GO" id="GO:0051539">
    <property type="term" value="F:4 iron, 4 sulfur cluster binding"/>
    <property type="evidence" value="ECO:0007669"/>
    <property type="project" value="UniProtKB-KW"/>
</dbReference>
<dbReference type="Gene3D" id="3.30.70.20">
    <property type="match status" value="1"/>
</dbReference>
<sequence length="580" mass="63381">MADKQFITIDGVPVEMERGLNVLEHAKKAGIQIPAFCYTPELSIYGACRMCLVEIVDPRTGRSSLDSSCSLLPKAGMVIKTNTAKLRGYRKNILELLLANHCRDCTTCDNSTDCKLQAFAVRFGITGVRYPQHNPEPKLDESSLCITKDTSKCIQCGCCIRMCNEIQHVGAIDFAHRGSEMAVACVGEKDIASSVCVGCGQCAAVCPTGALTVKNETKRVWKLLDDKNAKVSVQIAPAVRVAVGNAFGIPPEQNTFGRLVAALRRIGFDEVYDTNVAADMTIIQEAAELLERLKTPQTWPLFTSCCPAWIQFVEKHHPEVMPHVSTTRSPMQLFSGTYTKEGQQFYRGAIMPCTAKKFESSRPEFQKDGKKLVEFALTSQEVIRMIKESGIDYANIEPEAVEGKWGNTTGAAVIFGVSGGVMEAALRYALSVLKLDTPENYIALAESGIRGLPRPDAKAGTLVDGVKTATIKLGDIELKVAVVSGLANADEIIQRVKDGEHFDFVEVMACPGGCIGGGGQPPASWEVKAERAHGLYLADKEYPLNSVEKNPVMKEWEDLVGNEHAQHEYWHIHYAGHGHK</sequence>
<dbReference type="InterPro" id="IPR004108">
    <property type="entry name" value="Fe_hydrogenase_lsu_C"/>
</dbReference>
<accession>F5YKB5</accession>
<reference evidence="17" key="2">
    <citation type="submission" date="2009-12" db="EMBL/GenBank/DDBJ databases">
        <authorList>
            <person name="Tetu S.G."/>
            <person name="Matson E."/>
            <person name="Ren Q."/>
            <person name="Seshadri R."/>
            <person name="Elbourne L."/>
            <person name="Hassan K.A."/>
            <person name="Durkin A."/>
            <person name="Radune D."/>
            <person name="Mohamoud Y."/>
            <person name="Shay R."/>
            <person name="Jin S."/>
            <person name="Zhang X."/>
            <person name="Lucey K."/>
            <person name="Ballor N.R."/>
            <person name="Ottesen E."/>
            <person name="Rosenthal R."/>
            <person name="Allen A."/>
            <person name="Leadbetter J.R."/>
            <person name="Paulsen I.T."/>
        </authorList>
    </citation>
    <scope>NUCLEOTIDE SEQUENCE</scope>
    <source>
        <strain evidence="17">ZAS-2</strain>
    </source>
</reference>
<dbReference type="STRING" id="545694.TREPR_3300"/>
<dbReference type="PROSITE" id="PS51379">
    <property type="entry name" value="4FE4S_FER_2"/>
    <property type="match status" value="2"/>
</dbReference>
<evidence type="ECO:0000256" key="5">
    <source>
        <dbReference type="ARBA" id="ARBA00022714"/>
    </source>
</evidence>
<evidence type="ECO:0000313" key="18">
    <source>
        <dbReference type="EMBL" id="AEL20826.1"/>
    </source>
</evidence>
<keyword evidence="4" id="KW-0004">4Fe-4S</keyword>
<keyword evidence="11" id="KW-0520">NAD</keyword>
<dbReference type="SUPFAM" id="SSF54862">
    <property type="entry name" value="4Fe-4S ferredoxins"/>
    <property type="match status" value="1"/>
</dbReference>
<comment type="similarity">
    <text evidence="3">Belongs to the complex I 75 kDa subunit family.</text>
</comment>
<keyword evidence="8" id="KW-1278">Translocase</keyword>
<evidence type="ECO:0000259" key="14">
    <source>
        <dbReference type="PROSITE" id="PS51085"/>
    </source>
</evidence>
<dbReference type="PROSITE" id="PS00641">
    <property type="entry name" value="COMPLEX1_75K_1"/>
    <property type="match status" value="1"/>
</dbReference>
<dbReference type="InterPro" id="IPR001041">
    <property type="entry name" value="2Fe-2S_ferredoxin-type"/>
</dbReference>
<dbReference type="InterPro" id="IPR050340">
    <property type="entry name" value="Cytosolic_Fe-S_CAF"/>
</dbReference>
<keyword evidence="5" id="KW-0001">2Fe-2S</keyword>
<dbReference type="GO" id="GO:0042773">
    <property type="term" value="P:ATP synthesis coupled electron transport"/>
    <property type="evidence" value="ECO:0007669"/>
    <property type="project" value="InterPro"/>
</dbReference>
<gene>
    <name evidence="18" type="primary">hndA3</name>
    <name evidence="17" type="ordered locus">TREPR_3300</name>
</gene>
<dbReference type="Pfam" id="PF02906">
    <property type="entry name" value="Fe_hyd_lg_C"/>
    <property type="match status" value="1"/>
</dbReference>
<evidence type="ECO:0000256" key="11">
    <source>
        <dbReference type="ARBA" id="ARBA00023027"/>
    </source>
</evidence>
<dbReference type="Pfam" id="PF13510">
    <property type="entry name" value="Fer2_4"/>
    <property type="match status" value="1"/>
</dbReference>
<dbReference type="PROSITE" id="PS00198">
    <property type="entry name" value="4FE4S_FER_1"/>
    <property type="match status" value="1"/>
</dbReference>
<feature type="domain" description="4Fe-4S ferredoxin-type" evidence="15">
    <location>
        <begin position="187"/>
        <end position="216"/>
    </location>
</feature>
<dbReference type="SUPFAM" id="SSF54292">
    <property type="entry name" value="2Fe-2S ferredoxin-like"/>
    <property type="match status" value="1"/>
</dbReference>
<feature type="domain" description="4Fe-4S His(Cys)3-ligated-type" evidence="16">
    <location>
        <begin position="85"/>
        <end position="124"/>
    </location>
</feature>
<reference evidence="17 19" key="3">
    <citation type="journal article" date="2011" name="ISME J.">
        <title>RNA-seq reveals cooperative metabolic interactions between two termite-gut spirochete species in co-culture.</title>
        <authorList>
            <person name="Rosenthal A.Z."/>
            <person name="Matson E.G."/>
            <person name="Eldar A."/>
            <person name="Leadbetter J.R."/>
        </authorList>
    </citation>
    <scope>NUCLEOTIDE SEQUENCE [LARGE SCALE GENOMIC DNA]</scope>
    <source>
        <strain evidence="19">ATCC BAA-887 / DSM 12427 / ZAS-2</strain>
        <strain evidence="17">ZAS-2</strain>
    </source>
</reference>
<dbReference type="InterPro" id="IPR054351">
    <property type="entry name" value="NADH_UbQ_OxRdtase_ferredoxin"/>
</dbReference>
<evidence type="ECO:0000313" key="19">
    <source>
        <dbReference type="Proteomes" id="UP000009223"/>
    </source>
</evidence>
<evidence type="ECO:0000256" key="10">
    <source>
        <dbReference type="ARBA" id="ARBA00023014"/>
    </source>
</evidence>
<dbReference type="InterPro" id="IPR013352">
    <property type="entry name" value="Fe_hydrogenase_subset"/>
</dbReference>
<keyword evidence="19" id="KW-1185">Reference proteome</keyword>
<dbReference type="GO" id="GO:0008901">
    <property type="term" value="F:ferredoxin hydrogenase activity"/>
    <property type="evidence" value="ECO:0007669"/>
    <property type="project" value="InterPro"/>
</dbReference>
<dbReference type="Pfam" id="PF22117">
    <property type="entry name" value="Fer4_Nqo3"/>
    <property type="match status" value="1"/>
</dbReference>
<dbReference type="GO" id="GO:0016020">
    <property type="term" value="C:membrane"/>
    <property type="evidence" value="ECO:0007669"/>
    <property type="project" value="UniProtKB-SubCell"/>
</dbReference>
<evidence type="ECO:0000256" key="6">
    <source>
        <dbReference type="ARBA" id="ARBA00022723"/>
    </source>
</evidence>
<dbReference type="InterPro" id="IPR017900">
    <property type="entry name" value="4Fe4S_Fe_S_CS"/>
</dbReference>
<dbReference type="Proteomes" id="UP000009223">
    <property type="component" value="Chromosome"/>
</dbReference>
<dbReference type="RefSeq" id="WP_015706976.1">
    <property type="nucleotide sequence ID" value="NC_015578.1"/>
</dbReference>